<dbReference type="PANTHER" id="PTHR45790:SF3">
    <property type="entry name" value="S-ADENOSYL-L-METHIONINE-DEPENDENT UROPORPHYRINOGEN III METHYLTRANSFERASE, CHLOROPLASTIC"/>
    <property type="match status" value="1"/>
</dbReference>
<keyword evidence="5" id="KW-0627">Porphyrin biosynthesis</keyword>
<protein>
    <recommendedName>
        <fullName evidence="1">uroporphyrinogen-III C-methyltransferase</fullName>
        <ecNumber evidence="1">2.1.1.107</ecNumber>
    </recommendedName>
</protein>
<dbReference type="InterPro" id="IPR050161">
    <property type="entry name" value="Siro_Cobalamin_biosynth"/>
</dbReference>
<dbReference type="Gene3D" id="3.40.1010.10">
    <property type="entry name" value="Cobalt-precorrin-4 Transmethylase, Domain 1"/>
    <property type="match status" value="1"/>
</dbReference>
<evidence type="ECO:0000256" key="3">
    <source>
        <dbReference type="ARBA" id="ARBA00022679"/>
    </source>
</evidence>
<dbReference type="RefSeq" id="WP_008689930.1">
    <property type="nucleotide sequence ID" value="NZ_AP024510.1"/>
</dbReference>
<evidence type="ECO:0000313" key="8">
    <source>
        <dbReference type="EMBL" id="TCU58290.1"/>
    </source>
</evidence>
<dbReference type="NCBIfam" id="NF004790">
    <property type="entry name" value="PRK06136.1"/>
    <property type="match status" value="1"/>
</dbReference>
<keyword evidence="3 8" id="KW-0808">Transferase</keyword>
<keyword evidence="9" id="KW-1185">Reference proteome</keyword>
<dbReference type="Gene3D" id="3.40.50.10090">
    <property type="match status" value="2"/>
</dbReference>
<comment type="caution">
    <text evidence="8">The sequence shown here is derived from an EMBL/GenBank/DDBJ whole genome shotgun (WGS) entry which is preliminary data.</text>
</comment>
<dbReference type="InterPro" id="IPR014776">
    <property type="entry name" value="4pyrrole_Mease_sub2"/>
</dbReference>
<dbReference type="EMBL" id="SMBP01000014">
    <property type="protein sequence ID" value="TCU58290.1"/>
    <property type="molecule type" value="Genomic_DNA"/>
</dbReference>
<organism evidence="8 9">
    <name type="scientific">Longicatena caecimuris</name>
    <dbReference type="NCBI Taxonomy" id="1796635"/>
    <lineage>
        <taxon>Bacteria</taxon>
        <taxon>Bacillati</taxon>
        <taxon>Bacillota</taxon>
        <taxon>Erysipelotrichia</taxon>
        <taxon>Erysipelotrichales</taxon>
        <taxon>Erysipelotrichaceae</taxon>
        <taxon>Longicatena</taxon>
    </lineage>
</organism>
<dbReference type="InterPro" id="IPR036108">
    <property type="entry name" value="4pyrrol_syn_uPrphyn_synt_sf"/>
</dbReference>
<reference evidence="8 9" key="1">
    <citation type="submission" date="2019-03" db="EMBL/GenBank/DDBJ databases">
        <title>Genomic Encyclopedia of Type Strains, Phase IV (KMG-IV): sequencing the most valuable type-strain genomes for metagenomic binning, comparative biology and taxonomic classification.</title>
        <authorList>
            <person name="Goeker M."/>
        </authorList>
    </citation>
    <scope>NUCLEOTIDE SEQUENCE [LARGE SCALE GENOMIC DNA]</scope>
    <source>
        <strain evidence="8 9">DSM 29481</strain>
    </source>
</reference>
<dbReference type="GO" id="GO:0004851">
    <property type="term" value="F:uroporphyrin-III C-methyltransferase activity"/>
    <property type="evidence" value="ECO:0007669"/>
    <property type="project" value="UniProtKB-EC"/>
</dbReference>
<dbReference type="GO" id="GO:0032259">
    <property type="term" value="P:methylation"/>
    <property type="evidence" value="ECO:0007669"/>
    <property type="project" value="UniProtKB-KW"/>
</dbReference>
<dbReference type="GO" id="GO:0019354">
    <property type="term" value="P:siroheme biosynthetic process"/>
    <property type="evidence" value="ECO:0007669"/>
    <property type="project" value="InterPro"/>
</dbReference>
<evidence type="ECO:0000256" key="4">
    <source>
        <dbReference type="ARBA" id="ARBA00022691"/>
    </source>
</evidence>
<feature type="domain" description="Tetrapyrrole methylase" evidence="6">
    <location>
        <begin position="3"/>
        <end position="214"/>
    </location>
</feature>
<dbReference type="CDD" id="cd11642">
    <property type="entry name" value="SUMT"/>
    <property type="match status" value="1"/>
</dbReference>
<evidence type="ECO:0000256" key="5">
    <source>
        <dbReference type="ARBA" id="ARBA00023244"/>
    </source>
</evidence>
<evidence type="ECO:0000313" key="9">
    <source>
        <dbReference type="Proteomes" id="UP000295773"/>
    </source>
</evidence>
<dbReference type="SUPFAM" id="SSF53790">
    <property type="entry name" value="Tetrapyrrole methylase"/>
    <property type="match status" value="1"/>
</dbReference>
<dbReference type="Proteomes" id="UP000295773">
    <property type="component" value="Unassembled WGS sequence"/>
</dbReference>
<dbReference type="CDD" id="cd06578">
    <property type="entry name" value="HemD"/>
    <property type="match status" value="1"/>
</dbReference>
<dbReference type="GeneID" id="73794740"/>
<name>A0A4R3T9Z1_9FIRM</name>
<evidence type="ECO:0000259" key="6">
    <source>
        <dbReference type="Pfam" id="PF00590"/>
    </source>
</evidence>
<dbReference type="NCBIfam" id="TIGR01469">
    <property type="entry name" value="cobA_cysG_Cterm"/>
    <property type="match status" value="1"/>
</dbReference>
<dbReference type="Pfam" id="PF00590">
    <property type="entry name" value="TP_methylase"/>
    <property type="match status" value="1"/>
</dbReference>
<dbReference type="InterPro" id="IPR035996">
    <property type="entry name" value="4pyrrol_Methylase_sf"/>
</dbReference>
<proteinExistence type="predicted"/>
<evidence type="ECO:0000256" key="1">
    <source>
        <dbReference type="ARBA" id="ARBA00012162"/>
    </source>
</evidence>
<dbReference type="InterPro" id="IPR000878">
    <property type="entry name" value="4pyrrol_Mease"/>
</dbReference>
<dbReference type="FunFam" id="3.30.950.10:FF:000001">
    <property type="entry name" value="Siroheme synthase"/>
    <property type="match status" value="1"/>
</dbReference>
<sequence>MNKVYLVGAGCGDPALLSLKGKACIEEADCILYDRLIDPSLLSYAKADCKLIYVGKENHKHTMPQAMIQKLLVDAGRTYPVTVRLKGGDPYVFGRGAEEGLALAQAGIAFEVVCGISSAIGGLAYAGIPVTHRGYTNGFRVYTAHSQKDVLADLNFAELAKTKDTLIFLMGLRSAMQLVEKLLACGMEKATPMAICSHVSMPSQKVLTTTLAELHQKDIDTLSSPAIIVIGEVVKLREKLCFYEQKPLFQKRYLLVKVQKEEHQAAKLLREQGAWCEEVQCGYCKAIAHTWTKEAFQSFTHVVFTSAQVVHILMKQLQEAGFDSRILYQCKLCVMGKGTKKALAQYGLCADLMPNIHDSKHMAELLTASVQKQDHILLPKAVNGNTYLQKTLETQCKVSYVPLYTIEELPHSIQDEDYDGVLMTCPFSVQQYAKQTKQRKQMVYAMGERTKQALIKEGFTSITTLKHAEMEEFVKAILHHEKKGRD</sequence>
<dbReference type="Gene3D" id="3.30.950.10">
    <property type="entry name" value="Methyltransferase, Cobalt-precorrin-4 Transmethylase, Domain 2"/>
    <property type="match status" value="1"/>
</dbReference>
<keyword evidence="4" id="KW-0949">S-adenosyl-L-methionine</keyword>
<feature type="domain" description="Tetrapyrrole biosynthesis uroporphyrinogen III synthase" evidence="7">
    <location>
        <begin position="294"/>
        <end position="474"/>
    </location>
</feature>
<keyword evidence="2 8" id="KW-0489">Methyltransferase</keyword>
<dbReference type="SUPFAM" id="SSF69618">
    <property type="entry name" value="HemD-like"/>
    <property type="match status" value="1"/>
</dbReference>
<evidence type="ECO:0000256" key="2">
    <source>
        <dbReference type="ARBA" id="ARBA00022603"/>
    </source>
</evidence>
<dbReference type="GO" id="GO:0004852">
    <property type="term" value="F:uroporphyrinogen-III synthase activity"/>
    <property type="evidence" value="ECO:0007669"/>
    <property type="project" value="InterPro"/>
</dbReference>
<gene>
    <name evidence="8" type="ORF">EDD61_11422</name>
</gene>
<dbReference type="AlphaFoldDB" id="A0A4R3T9Z1"/>
<dbReference type="InterPro" id="IPR014777">
    <property type="entry name" value="4pyrrole_Mease_sub1"/>
</dbReference>
<dbReference type="FunFam" id="3.40.1010.10:FF:000001">
    <property type="entry name" value="Siroheme synthase"/>
    <property type="match status" value="1"/>
</dbReference>
<accession>A0A4R3T9Z1</accession>
<evidence type="ECO:0000259" key="7">
    <source>
        <dbReference type="Pfam" id="PF02602"/>
    </source>
</evidence>
<dbReference type="PANTHER" id="PTHR45790">
    <property type="entry name" value="SIROHEME SYNTHASE-RELATED"/>
    <property type="match status" value="1"/>
</dbReference>
<dbReference type="EC" id="2.1.1.107" evidence="1"/>
<dbReference type="Pfam" id="PF02602">
    <property type="entry name" value="HEM4"/>
    <property type="match status" value="1"/>
</dbReference>
<dbReference type="InterPro" id="IPR006366">
    <property type="entry name" value="CobA/CysG_C"/>
</dbReference>
<dbReference type="InterPro" id="IPR003754">
    <property type="entry name" value="4pyrrol_synth_uPrphyn_synth"/>
</dbReference>